<name>A8I2J6_AZOC5</name>
<dbReference type="InterPro" id="IPR051120">
    <property type="entry name" value="ABC_AA/LPS_Transport"/>
</dbReference>
<evidence type="ECO:0000256" key="7">
    <source>
        <dbReference type="ARBA" id="ARBA00022989"/>
    </source>
</evidence>
<reference evidence="12" key="2">
    <citation type="submission" date="2007-04" db="EMBL/GenBank/DDBJ databases">
        <title>Complete genome sequence of the nitrogen-fixing bacterium Azorhizobium caulinodans ORS571.</title>
        <authorList>
            <person name="Lee K.B."/>
            <person name="Backer P.D."/>
            <person name="Aono T."/>
            <person name="Liu C.T."/>
            <person name="Suzuki S."/>
            <person name="Suzuki T."/>
            <person name="Kaneko T."/>
            <person name="Yamada M."/>
            <person name="Tabata S."/>
            <person name="Kupfer D.M."/>
            <person name="Najar F.Z."/>
            <person name="Wiley G.B."/>
            <person name="Roe B."/>
            <person name="Binnewies T."/>
            <person name="Ussery D."/>
            <person name="Vereecke D."/>
            <person name="Gevers D."/>
            <person name="Holsters M."/>
            <person name="Oyaizu H."/>
        </authorList>
    </citation>
    <scope>NUCLEOTIDE SEQUENCE [LARGE SCALE GENOMIC DNA]</scope>
    <source>
        <strain evidence="12">ATCC 43989 / DSM 5975 / JCM 20966 / LMG 6465 / NBRC 14845 / NCIMB 13405 / ORS 571</strain>
    </source>
</reference>
<sequence length="591" mass="62852">MARFLPILTLLAAALALQALSGEHAVSVLNYIGLYALVALGLVVLTGITGQTSFGQAAFAGIAAYATAVIATQFGLGPLVTLPAALLTTAVAAFLIAAITLRLSGHYLPLSTIAWGISLFYLFGNIEMLGGHTGIDHIPPLSLFGHELTGGRELGVIIWGLVALAVWAVSNLLDSAQGRALRAVKDAPLMAETFGVDTVKEKRIAFVLAALLAGLSGWLYAYLLRFVNPSPFSLSIGIEYLFMVVVGGAGYVWGAIIGAALITLAREWLQDFLPVLLGTSGNFETVVFGGLIIFLLHRAEGGVAERLSGLVRRLPFLAPTDAGEETDAPQLPVRPRPSAGGDLLVVDSALKQFPGLVAVSSISLKVRTGEILGLIGPNGAGKSTLFNLISGTLHLTSGTITFDGQVISGRTPRQIGDCGLARTFQHVKMMPNRSVLENVMLGAHRRAHVGVLASCLHMERREETAIRAEAIRQIRRVGLEDVMMQPAGSLPLGKQRILEIARALAADPILLLLDEPAAGLRLPEKKLLYKLLRQLRAEGLTILIVEHDMDFVMSLVDRLVVMSFGQLICEGDPAKVQGDQRVVEAYLGDAA</sequence>
<keyword evidence="2" id="KW-0813">Transport</keyword>
<reference evidence="11 12" key="6">
    <citation type="journal article" date="2011" name="Appl. Environ. Microbiol.">
        <title>Involvement of the azorhizobial chromosome partition gene (parA) in the onset of bacteroid differentiation during Sesbania rostrata stem nodule development.</title>
        <authorList>
            <person name="Liu CT."/>
            <person name="Lee KB."/>
            <person name="Wang YS."/>
            <person name="Peng MH."/>
            <person name="Lee KT."/>
            <person name="Suzuki S."/>
            <person name="Suzuki T."/>
            <person name="Oyaizu H."/>
        </authorList>
    </citation>
    <scope>NUCLEOTIDE SEQUENCE [LARGE SCALE GENOMIC DNA]</scope>
    <source>
        <strain evidence="12">ATCC 43989 / DSM 5975 / JCM 20966 / LMG 6465 / NBRC 14845 / NCIMB 13405 / ORS 571</strain>
    </source>
</reference>
<protein>
    <submittedName>
        <fullName evidence="11">Putative branched-chain amino acid transport system protein 1</fullName>
    </submittedName>
</protein>
<dbReference type="GO" id="GO:0005886">
    <property type="term" value="C:plasma membrane"/>
    <property type="evidence" value="ECO:0007669"/>
    <property type="project" value="UniProtKB-SubCell"/>
</dbReference>
<dbReference type="SUPFAM" id="SSF52540">
    <property type="entry name" value="P-loop containing nucleoside triphosphate hydrolases"/>
    <property type="match status" value="1"/>
</dbReference>
<gene>
    <name evidence="11" type="ordered locus">AZC_1886</name>
</gene>
<dbReference type="InterPro" id="IPR043428">
    <property type="entry name" value="LivM-like"/>
</dbReference>
<keyword evidence="7 9" id="KW-1133">Transmembrane helix</keyword>
<dbReference type="Pfam" id="PF02653">
    <property type="entry name" value="BPD_transp_2"/>
    <property type="match status" value="1"/>
</dbReference>
<dbReference type="InterPro" id="IPR032823">
    <property type="entry name" value="BCA_ABC_TP_C"/>
</dbReference>
<feature type="transmembrane region" description="Helical" evidence="9">
    <location>
        <begin position="154"/>
        <end position="173"/>
    </location>
</feature>
<evidence type="ECO:0000259" key="10">
    <source>
        <dbReference type="PROSITE" id="PS50893"/>
    </source>
</evidence>
<evidence type="ECO:0000256" key="9">
    <source>
        <dbReference type="SAM" id="Phobius"/>
    </source>
</evidence>
<feature type="transmembrane region" description="Helical" evidence="9">
    <location>
        <begin position="204"/>
        <end position="221"/>
    </location>
</feature>
<evidence type="ECO:0000313" key="11">
    <source>
        <dbReference type="EMBL" id="BAF87884.1"/>
    </source>
</evidence>
<dbReference type="Pfam" id="PF12399">
    <property type="entry name" value="BCA_ABC_TP_C"/>
    <property type="match status" value="1"/>
</dbReference>
<dbReference type="EMBL" id="AP009384">
    <property type="protein sequence ID" value="BAF87884.1"/>
    <property type="molecule type" value="Genomic_DNA"/>
</dbReference>
<dbReference type="Pfam" id="PF00005">
    <property type="entry name" value="ABC_tran"/>
    <property type="match status" value="1"/>
</dbReference>
<comment type="subcellular location">
    <subcellularLocation>
        <location evidence="1">Cell membrane</location>
        <topology evidence="1">Multi-pass membrane protein</topology>
    </subcellularLocation>
</comment>
<dbReference type="FunFam" id="3.40.50.300:FF:000421">
    <property type="entry name" value="Branched-chain amino acid ABC transporter ATP-binding protein"/>
    <property type="match status" value="1"/>
</dbReference>
<evidence type="ECO:0000313" key="12">
    <source>
        <dbReference type="Proteomes" id="UP000000270"/>
    </source>
</evidence>
<dbReference type="PANTHER" id="PTHR45772:SF2">
    <property type="entry name" value="ABC TRANSPORTER ATP-BINDING PROTEIN"/>
    <property type="match status" value="1"/>
</dbReference>
<evidence type="ECO:0000256" key="8">
    <source>
        <dbReference type="ARBA" id="ARBA00023136"/>
    </source>
</evidence>
<feature type="transmembrane region" description="Helical" evidence="9">
    <location>
        <begin position="31"/>
        <end position="50"/>
    </location>
</feature>
<dbReference type="PROSITE" id="PS50893">
    <property type="entry name" value="ABC_TRANSPORTER_2"/>
    <property type="match status" value="1"/>
</dbReference>
<keyword evidence="12" id="KW-1185">Reference proteome</keyword>
<dbReference type="InterPro" id="IPR027417">
    <property type="entry name" value="P-loop_NTPase"/>
</dbReference>
<feature type="domain" description="ABC transporter" evidence="10">
    <location>
        <begin position="344"/>
        <end position="589"/>
    </location>
</feature>
<dbReference type="SMART" id="SM00382">
    <property type="entry name" value="AAA"/>
    <property type="match status" value="1"/>
</dbReference>
<dbReference type="InterPro" id="IPR003593">
    <property type="entry name" value="AAA+_ATPase"/>
</dbReference>
<dbReference type="eggNOG" id="COG0411">
    <property type="taxonomic scope" value="Bacteria"/>
</dbReference>
<evidence type="ECO:0000256" key="5">
    <source>
        <dbReference type="ARBA" id="ARBA00022741"/>
    </source>
</evidence>
<dbReference type="eggNOG" id="COG4177">
    <property type="taxonomic scope" value="Bacteria"/>
</dbReference>
<keyword evidence="6" id="KW-0067">ATP-binding</keyword>
<dbReference type="InterPro" id="IPR003439">
    <property type="entry name" value="ABC_transporter-like_ATP-bd"/>
</dbReference>
<dbReference type="STRING" id="438753.AZC_1886"/>
<dbReference type="RefSeq" id="WP_012170414.1">
    <property type="nucleotide sequence ID" value="NC_009937.1"/>
</dbReference>
<dbReference type="KEGG" id="azc:AZC_1886"/>
<dbReference type="InterPro" id="IPR001851">
    <property type="entry name" value="ABC_transp_permease"/>
</dbReference>
<dbReference type="Proteomes" id="UP000000270">
    <property type="component" value="Chromosome"/>
</dbReference>
<proteinExistence type="predicted"/>
<keyword evidence="5" id="KW-0547">Nucleotide-binding</keyword>
<dbReference type="PANTHER" id="PTHR45772">
    <property type="entry name" value="CONSERVED COMPONENT OF ABC TRANSPORTER FOR NATURAL AMINO ACIDS-RELATED"/>
    <property type="match status" value="1"/>
</dbReference>
<evidence type="ECO:0000256" key="1">
    <source>
        <dbReference type="ARBA" id="ARBA00004651"/>
    </source>
</evidence>
<feature type="transmembrane region" description="Helical" evidence="9">
    <location>
        <begin position="113"/>
        <end position="134"/>
    </location>
</feature>
<dbReference type="CDD" id="cd06581">
    <property type="entry name" value="TM_PBP1_LivM_like"/>
    <property type="match status" value="1"/>
</dbReference>
<accession>A8I2J6</accession>
<dbReference type="AlphaFoldDB" id="A8I2J6"/>
<evidence type="ECO:0000256" key="3">
    <source>
        <dbReference type="ARBA" id="ARBA00022475"/>
    </source>
</evidence>
<reference evidence="11 12" key="3">
    <citation type="journal article" date="2008" name="BMC Genomics">
        <title>The genome of the versatile nitrogen fixer Azorhizobium caulinodans ORS571.</title>
        <authorList>
            <person name="Lee KB."/>
            <person name="Backer P.D."/>
            <person name="Aono T."/>
            <person name="Liu CT."/>
            <person name="Suzuki S."/>
            <person name="Suzuki T."/>
            <person name="Kaneko T."/>
            <person name="Yamada M."/>
            <person name="Tabata S."/>
            <person name="Kupfer D.M."/>
            <person name="Najar F.Z."/>
            <person name="Wiley G.B."/>
            <person name="Roe B."/>
            <person name="Binnewies T.T."/>
            <person name="Ussery D.W."/>
            <person name="D'Haeze W."/>
            <person name="Herder J.D."/>
            <person name="Gevers D."/>
            <person name="Vereecke D."/>
            <person name="Holsters M."/>
            <person name="Oyaizu H."/>
        </authorList>
    </citation>
    <scope>NUCLEOTIDE SEQUENCE [LARGE SCALE GENOMIC DNA]</scope>
    <source>
        <strain evidence="12">ATCC 43989 / DSM 5975 / JCM 20966 / LMG 6465 / NBRC 14845 / NCIMB 13405 / ORS 571</strain>
    </source>
</reference>
<reference evidence="11 12" key="5">
    <citation type="journal article" date="2010" name="Appl. Environ. Microbiol.">
        <title>phrR-like gene praR of Azorhizobium caulinodans ORS571 is essential for symbiosis with Sesbania rostrata and is involved in expression of reb genes.</title>
        <authorList>
            <person name="Akiba N."/>
            <person name="Aono T."/>
            <person name="Toyazaki H."/>
            <person name="Sato S."/>
            <person name="Oyaizu H."/>
        </authorList>
    </citation>
    <scope>NUCLEOTIDE SEQUENCE [LARGE SCALE GENOMIC DNA]</scope>
    <source>
        <strain evidence="12">ATCC 43989 / DSM 5975 / JCM 20966 / LMG 6465 / NBRC 14845 / NCIMB 13405 / ORS 571</strain>
    </source>
</reference>
<dbReference type="GO" id="GO:0005524">
    <property type="term" value="F:ATP binding"/>
    <property type="evidence" value="ECO:0007669"/>
    <property type="project" value="UniProtKB-KW"/>
</dbReference>
<keyword evidence="4 9" id="KW-0812">Transmembrane</keyword>
<keyword evidence="3" id="KW-1003">Cell membrane</keyword>
<dbReference type="HOGENOM" id="CLU_006313_3_2_5"/>
<evidence type="ECO:0000256" key="2">
    <source>
        <dbReference type="ARBA" id="ARBA00022448"/>
    </source>
</evidence>
<evidence type="ECO:0000256" key="6">
    <source>
        <dbReference type="ARBA" id="ARBA00022840"/>
    </source>
</evidence>
<organism evidence="11 12">
    <name type="scientific">Azorhizobium caulinodans (strain ATCC 43989 / DSM 5975 / JCM 20966 / LMG 6465 / NBRC 14845 / NCIMB 13405 / ORS 571)</name>
    <dbReference type="NCBI Taxonomy" id="438753"/>
    <lineage>
        <taxon>Bacteria</taxon>
        <taxon>Pseudomonadati</taxon>
        <taxon>Pseudomonadota</taxon>
        <taxon>Alphaproteobacteria</taxon>
        <taxon>Hyphomicrobiales</taxon>
        <taxon>Xanthobacteraceae</taxon>
        <taxon>Azorhizobium</taxon>
    </lineage>
</organism>
<reference evidence="11 12" key="1">
    <citation type="journal article" date="2007" name="Appl. Environ. Microbiol.">
        <title>Rhizobial factors required for stem nodule maturation and maintenance in Sesbania rostrata-Azorhizobium caulinodans ORS571 symbiosis.</title>
        <authorList>
            <person name="Suzuki S."/>
            <person name="Aono T."/>
            <person name="Lee KB."/>
            <person name="Suzuki T."/>
            <person name="Liu CT."/>
            <person name="Miwa H."/>
            <person name="Wakao S."/>
            <person name="Iki T."/>
            <person name="Oyaizu H."/>
        </authorList>
    </citation>
    <scope>NUCLEOTIDE SEQUENCE [LARGE SCALE GENOMIC DNA]</scope>
    <source>
        <strain evidence="12">ATCC 43989 / DSM 5975 / JCM 20966 / LMG 6465 / NBRC 14845 / NCIMB 13405 / ORS 571</strain>
    </source>
</reference>
<feature type="transmembrane region" description="Helical" evidence="9">
    <location>
        <begin position="272"/>
        <end position="296"/>
    </location>
</feature>
<keyword evidence="8 9" id="KW-0472">Membrane</keyword>
<dbReference type="CDD" id="cd03219">
    <property type="entry name" value="ABC_Mj1267_LivG_branched"/>
    <property type="match status" value="1"/>
</dbReference>
<feature type="transmembrane region" description="Helical" evidence="9">
    <location>
        <begin position="82"/>
        <end position="101"/>
    </location>
</feature>
<dbReference type="GO" id="GO:0016887">
    <property type="term" value="F:ATP hydrolysis activity"/>
    <property type="evidence" value="ECO:0007669"/>
    <property type="project" value="InterPro"/>
</dbReference>
<reference evidence="11 12" key="4">
    <citation type="journal article" date="2009" name="Appl. Environ. Microbiol.">
        <title>Comparative genome-wide transcriptional profiling of Azorhizobium caulinodans ORS571 grown under free-living and symbiotic conditions.</title>
        <authorList>
            <person name="Tsukada S."/>
            <person name="Aono T."/>
            <person name="Akiba N."/>
            <person name="Lee KB."/>
            <person name="Liu CT."/>
            <person name="Toyazaki H."/>
            <person name="Oyaizu H."/>
        </authorList>
    </citation>
    <scope>NUCLEOTIDE SEQUENCE [LARGE SCALE GENOMIC DNA]</scope>
    <source>
        <strain evidence="12">ATCC 43989 / DSM 5975 / JCM 20966 / LMG 6465 / NBRC 14845 / NCIMB 13405 / ORS 571</strain>
    </source>
</reference>
<feature type="transmembrane region" description="Helical" evidence="9">
    <location>
        <begin position="57"/>
        <end position="76"/>
    </location>
</feature>
<dbReference type="Gene3D" id="3.40.50.300">
    <property type="entry name" value="P-loop containing nucleotide triphosphate hydrolases"/>
    <property type="match status" value="1"/>
</dbReference>
<feature type="transmembrane region" description="Helical" evidence="9">
    <location>
        <begin position="241"/>
        <end position="265"/>
    </location>
</feature>
<dbReference type="GO" id="GO:0015658">
    <property type="term" value="F:branched-chain amino acid transmembrane transporter activity"/>
    <property type="evidence" value="ECO:0007669"/>
    <property type="project" value="InterPro"/>
</dbReference>
<evidence type="ECO:0000256" key="4">
    <source>
        <dbReference type="ARBA" id="ARBA00022692"/>
    </source>
</evidence>